<dbReference type="Pfam" id="PF10006">
    <property type="entry name" value="DUF2249"/>
    <property type="match status" value="1"/>
</dbReference>
<organism evidence="2 3">
    <name type="scientific">Chitinibacter fontanus</name>
    <dbReference type="NCBI Taxonomy" id="1737446"/>
    <lineage>
        <taxon>Bacteria</taxon>
        <taxon>Pseudomonadati</taxon>
        <taxon>Pseudomonadota</taxon>
        <taxon>Betaproteobacteria</taxon>
        <taxon>Neisseriales</taxon>
        <taxon>Chitinibacteraceae</taxon>
        <taxon>Chitinibacter</taxon>
    </lineage>
</organism>
<dbReference type="InterPro" id="IPR036868">
    <property type="entry name" value="TusA-like_sf"/>
</dbReference>
<dbReference type="KEGG" id="cfon:HZU75_11690"/>
<dbReference type="InterPro" id="IPR018720">
    <property type="entry name" value="DUF2249"/>
</dbReference>
<dbReference type="Proteomes" id="UP000510822">
    <property type="component" value="Chromosome"/>
</dbReference>
<name>A0A7D5VBF5_9NEIS</name>
<dbReference type="EMBL" id="CP058952">
    <property type="protein sequence ID" value="QLI82133.1"/>
    <property type="molecule type" value="Genomic_DNA"/>
</dbReference>
<dbReference type="AlphaFoldDB" id="A0A7D5VBF5"/>
<protein>
    <submittedName>
        <fullName evidence="2">DUF2249 domain-containing protein</fullName>
    </submittedName>
</protein>
<evidence type="ECO:0000313" key="2">
    <source>
        <dbReference type="EMBL" id="QLI82133.1"/>
    </source>
</evidence>
<dbReference type="SUPFAM" id="SSF64307">
    <property type="entry name" value="SirA-like"/>
    <property type="match status" value="1"/>
</dbReference>
<sequence length="72" mass="8189">MADLQLDLRGLAPPEPMERILQWLDAASAGETLLAHLPHTPYPLYDHLRLRRCHWECAEQADGSALLCVQRD</sequence>
<feature type="domain" description="DUF2249" evidence="1">
    <location>
        <begin position="6"/>
        <end position="64"/>
    </location>
</feature>
<reference evidence="2 3" key="1">
    <citation type="journal article" date="2016" name="Int. J. Syst. Evol. Microbiol.">
        <title>Chitinibacter fontanus sp. nov., isolated from a spring.</title>
        <authorList>
            <person name="Sheu S.Y."/>
            <person name="Li Y.S."/>
            <person name="Young C.C."/>
            <person name="Chen W.M."/>
        </authorList>
    </citation>
    <scope>NUCLEOTIDE SEQUENCE [LARGE SCALE GENOMIC DNA]</scope>
    <source>
        <strain evidence="2 3">STM-7</strain>
    </source>
</reference>
<proteinExistence type="predicted"/>
<accession>A0A7D5VBF5</accession>
<dbReference type="RefSeq" id="WP_180306216.1">
    <property type="nucleotide sequence ID" value="NZ_CP058952.1"/>
</dbReference>
<gene>
    <name evidence="2" type="ORF">HZU75_11690</name>
</gene>
<keyword evidence="3" id="KW-1185">Reference proteome</keyword>
<evidence type="ECO:0000313" key="3">
    <source>
        <dbReference type="Proteomes" id="UP000510822"/>
    </source>
</evidence>
<evidence type="ECO:0000259" key="1">
    <source>
        <dbReference type="Pfam" id="PF10006"/>
    </source>
</evidence>